<feature type="chain" id="PRO_5031347914" evidence="1">
    <location>
        <begin position="22"/>
        <end position="280"/>
    </location>
</feature>
<organism evidence="2">
    <name type="scientific">Chaetoceros debilis</name>
    <dbReference type="NCBI Taxonomy" id="122233"/>
    <lineage>
        <taxon>Eukaryota</taxon>
        <taxon>Sar</taxon>
        <taxon>Stramenopiles</taxon>
        <taxon>Ochrophyta</taxon>
        <taxon>Bacillariophyta</taxon>
        <taxon>Coscinodiscophyceae</taxon>
        <taxon>Chaetocerotophycidae</taxon>
        <taxon>Chaetocerotales</taxon>
        <taxon>Chaetocerotaceae</taxon>
        <taxon>Chaetoceros</taxon>
    </lineage>
</organism>
<evidence type="ECO:0000313" key="2">
    <source>
        <dbReference type="EMBL" id="CAE0456459.1"/>
    </source>
</evidence>
<evidence type="ECO:0000256" key="1">
    <source>
        <dbReference type="SAM" id="SignalP"/>
    </source>
</evidence>
<feature type="signal peptide" evidence="1">
    <location>
        <begin position="1"/>
        <end position="21"/>
    </location>
</feature>
<dbReference type="AlphaFoldDB" id="A0A7S3V4D6"/>
<sequence>MRCLFFIILFIPLFKIANINAFLSTKVSLRNNVLLFDLKIERRKLFREVALTSIASLTLVTTSRSSANAAPFGNAQRRQLELCLVTLLRVRYWCEIVSRSIQDKIDNAPSSGATDATKAPYLEARLGAKALLTGKAGGGANSRVYKLATFQIRGCVKDAEKCFNDYYKMEAAGANSDERKELKRRKAIMSSSSLDITENLAALVEFDGLDNVQDPSPRSSLALTKYTKEKALFVKRLLLEREIPALDSFLTAFGTAKRLEIEKYVRNTYPNETPQSLLLQ</sequence>
<dbReference type="EMBL" id="HBIO01001808">
    <property type="protein sequence ID" value="CAE0456459.1"/>
    <property type="molecule type" value="Transcribed_RNA"/>
</dbReference>
<keyword evidence="1" id="KW-0732">Signal</keyword>
<gene>
    <name evidence="2" type="ORF">CDEB00056_LOCUS1300</name>
</gene>
<protein>
    <submittedName>
        <fullName evidence="2">Uncharacterized protein</fullName>
    </submittedName>
</protein>
<proteinExistence type="predicted"/>
<accession>A0A7S3V4D6</accession>
<name>A0A7S3V4D6_9STRA</name>
<reference evidence="2" key="1">
    <citation type="submission" date="2021-01" db="EMBL/GenBank/DDBJ databases">
        <authorList>
            <person name="Corre E."/>
            <person name="Pelletier E."/>
            <person name="Niang G."/>
            <person name="Scheremetjew M."/>
            <person name="Finn R."/>
            <person name="Kale V."/>
            <person name="Holt S."/>
            <person name="Cochrane G."/>
            <person name="Meng A."/>
            <person name="Brown T."/>
            <person name="Cohen L."/>
        </authorList>
    </citation>
    <scope>NUCLEOTIDE SEQUENCE</scope>
    <source>
        <strain evidence="2">MM31A-1</strain>
    </source>
</reference>